<feature type="compositionally biased region" description="Basic and acidic residues" evidence="1">
    <location>
        <begin position="35"/>
        <end position="59"/>
    </location>
</feature>
<feature type="compositionally biased region" description="Basic and acidic residues" evidence="1">
    <location>
        <begin position="340"/>
        <end position="358"/>
    </location>
</feature>
<evidence type="ECO:0000313" key="3">
    <source>
        <dbReference type="Proteomes" id="UP000053820"/>
    </source>
</evidence>
<feature type="compositionally biased region" description="Acidic residues" evidence="1">
    <location>
        <begin position="405"/>
        <end position="421"/>
    </location>
</feature>
<evidence type="ECO:0000256" key="1">
    <source>
        <dbReference type="SAM" id="MobiDB-lite"/>
    </source>
</evidence>
<name>A0A0C9WEX5_9AGAM</name>
<reference evidence="2 3" key="1">
    <citation type="submission" date="2014-04" db="EMBL/GenBank/DDBJ databases">
        <title>Evolutionary Origins and Diversification of the Mycorrhizal Mutualists.</title>
        <authorList>
            <consortium name="DOE Joint Genome Institute"/>
            <consortium name="Mycorrhizal Genomics Consortium"/>
            <person name="Kohler A."/>
            <person name="Kuo A."/>
            <person name="Nagy L.G."/>
            <person name="Floudas D."/>
            <person name="Copeland A."/>
            <person name="Barry K.W."/>
            <person name="Cichocki N."/>
            <person name="Veneault-Fourrey C."/>
            <person name="LaButti K."/>
            <person name="Lindquist E.A."/>
            <person name="Lipzen A."/>
            <person name="Lundell T."/>
            <person name="Morin E."/>
            <person name="Murat C."/>
            <person name="Riley R."/>
            <person name="Ohm R."/>
            <person name="Sun H."/>
            <person name="Tunlid A."/>
            <person name="Henrissat B."/>
            <person name="Grigoriev I.V."/>
            <person name="Hibbett D.S."/>
            <person name="Martin F."/>
        </authorList>
    </citation>
    <scope>NUCLEOTIDE SEQUENCE [LARGE SCALE GENOMIC DNA]</scope>
    <source>
        <strain evidence="2 3">MD-312</strain>
    </source>
</reference>
<dbReference type="EMBL" id="KN839847">
    <property type="protein sequence ID" value="KIJ64311.1"/>
    <property type="molecule type" value="Genomic_DNA"/>
</dbReference>
<dbReference type="HOGENOM" id="CLU_035160_1_0_1"/>
<dbReference type="OrthoDB" id="3247681at2759"/>
<keyword evidence="3" id="KW-1185">Reference proteome</keyword>
<protein>
    <submittedName>
        <fullName evidence="2">Uncharacterized protein</fullName>
    </submittedName>
</protein>
<dbReference type="Proteomes" id="UP000053820">
    <property type="component" value="Unassembled WGS sequence"/>
</dbReference>
<evidence type="ECO:0000313" key="2">
    <source>
        <dbReference type="EMBL" id="KIJ64311.1"/>
    </source>
</evidence>
<feature type="compositionally biased region" description="Polar residues" evidence="1">
    <location>
        <begin position="1"/>
        <end position="18"/>
    </location>
</feature>
<feature type="region of interest" description="Disordered" evidence="1">
    <location>
        <begin position="1"/>
        <end position="59"/>
    </location>
</feature>
<sequence length="421" mass="47602">MDSVTQDLLREGNNSSWAARNPGRPVIPPRAPLTDAEKARAKERTKERQSALPQRKEKEQALDTAVKALFARLEDDMHAIAVAHHVTDAKVKTLLTGYQQRKRSRGEGLMNALVHTKSEEVNSGLAKGEKYSLAEIRDMVRSDPKMQNPSESEKEFYLNKLKTHRALKNMSVRSSNAAAAKDVREMLDHVFEELDGLALRTGTYTCLFGTRGHVYDTSQATWFGTDNIMEFFEDVMHWEADEIARKLEQWACMHGSNSVENNQRICARLLTSGLRTSLTKNVRINFPNFETNIKEKYGLDCVGWPEDTPFQAPSTIRDNDQLRKLRDALKSGTCHWKKMSPRERANHSAQLEARRKAGETVGKARKKRSDAGTTRKRNAGDKESAPRKKRQLGKGTAPKSSEFVDTSDEEEEDEGDVEDNE</sequence>
<proteinExistence type="predicted"/>
<dbReference type="AlphaFoldDB" id="A0A0C9WEX5"/>
<gene>
    <name evidence="2" type="ORF">HYDPIDRAFT_90883</name>
</gene>
<accession>A0A0C9WEX5</accession>
<organism evidence="2 3">
    <name type="scientific">Hydnomerulius pinastri MD-312</name>
    <dbReference type="NCBI Taxonomy" id="994086"/>
    <lineage>
        <taxon>Eukaryota</taxon>
        <taxon>Fungi</taxon>
        <taxon>Dikarya</taxon>
        <taxon>Basidiomycota</taxon>
        <taxon>Agaricomycotina</taxon>
        <taxon>Agaricomycetes</taxon>
        <taxon>Agaricomycetidae</taxon>
        <taxon>Boletales</taxon>
        <taxon>Boletales incertae sedis</taxon>
        <taxon>Leucogyrophana</taxon>
    </lineage>
</organism>
<feature type="region of interest" description="Disordered" evidence="1">
    <location>
        <begin position="333"/>
        <end position="421"/>
    </location>
</feature>